<dbReference type="InterPro" id="IPR011990">
    <property type="entry name" value="TPR-like_helical_dom_sf"/>
</dbReference>
<dbReference type="InterPro" id="IPR033490">
    <property type="entry name" value="LRP130"/>
</dbReference>
<organism evidence="1 2">
    <name type="scientific">Cryptolaemus montrouzieri</name>
    <dbReference type="NCBI Taxonomy" id="559131"/>
    <lineage>
        <taxon>Eukaryota</taxon>
        <taxon>Metazoa</taxon>
        <taxon>Ecdysozoa</taxon>
        <taxon>Arthropoda</taxon>
        <taxon>Hexapoda</taxon>
        <taxon>Insecta</taxon>
        <taxon>Pterygota</taxon>
        <taxon>Neoptera</taxon>
        <taxon>Endopterygota</taxon>
        <taxon>Coleoptera</taxon>
        <taxon>Polyphaga</taxon>
        <taxon>Cucujiformia</taxon>
        <taxon>Coccinelloidea</taxon>
        <taxon>Coccinellidae</taxon>
        <taxon>Scymninae</taxon>
        <taxon>Scymnini</taxon>
        <taxon>Cryptolaemus</taxon>
    </lineage>
</organism>
<name>A0ABD2NL37_9CUCU</name>
<sequence length="981" mass="114033">MNNYRILCQKLYVPNVKIGYLYRKLVGKRIIVPKCEICPQVSQFSTARTKVVSQKDNISTFNELVHYVRNARRVEMEHIANILNKVENDNLTEEQVLFLLQWCRRILPGETQKTKHILCQNVFQTFQSQSKFSEKVYQTYVNVCTENRHLLDIETLLSSLPKNVSLDTIKLMLRNVCEGGDTEKAQTVLLHMKNKGCPVDEEVFNDLILCHTINGGLRAGETVLKSMHMAKLSESDSTRFFILKGLAKRHDFKEFIEGITKYSLHLSEKMLLDLLYTLGFSGNHEWSNYAINLFDRNSVNRCFQDELEKLCLNLIHNERFDAAMTFYELLVAPKPDIRYGGMILREMLISSAPIEKIVEFANELKDREFNEYALEDVTNLALKYKLTRSAMHLFKHFQVLRPHYFWPVLIRAHINGGEKGLMETVQNVDNMNVRFDSESFQDYIFPYCDLSDPGRVMKNFQKHGYSIRALLTPLIVALLKKRQTKLALKIYNEYDVQIGTKELMDVLPHTWIMTVDHDVCLSLLQRICESQNENLFKNFLITILSKLSNSERLGHFLQLLKDSKKRKFSIDTTTAVFSINILKKNFASCKLFSEIEDAINDLLQFMDTTDVPYILHPRDMNTEQLECHFIELKAKQMETRGVIRKLIQKHTSEGNFGRVKELEDELMIKQYSASPGIKASIMYTYIKEENISKALKTYYELKENFCNFKIDDFKIIDLAALLVKNKDFDTAVDILLNEAKGRKLQTKKSLEKNCRTLLFSIEDIEQQRKMFDILIDNGYCLPSNVILGCLIQLHIEKDHLKDAVDMFIDFCQKYRKTPMQLVLIGKLLESGNQKLLQSVLDAVVSIYGDLETNASLISAHCEKGFKEKLAILLKNIQSNPVKEMEKRCERWVQLGQLEPLQVLFEVSRDVSPKLLNKSKIQQCIMQIYCNKNDCDGALEFWKTLIDNEDLINPEIEAKLSNLLERCKYQMPEYLDFRYSLK</sequence>
<dbReference type="PANTHER" id="PTHR46669">
    <property type="entry name" value="LEUCINE-RICH PPR MOTIF-CONTAINING PROTEIN, MITOCHONDRIAL"/>
    <property type="match status" value="1"/>
</dbReference>
<dbReference type="EMBL" id="JABFTP020000124">
    <property type="protein sequence ID" value="KAL3279388.1"/>
    <property type="molecule type" value="Genomic_DNA"/>
</dbReference>
<gene>
    <name evidence="1" type="ORF">HHI36_016898</name>
</gene>
<reference evidence="1 2" key="1">
    <citation type="journal article" date="2021" name="BMC Biol.">
        <title>Horizontally acquired antibacterial genes associated with adaptive radiation of ladybird beetles.</title>
        <authorList>
            <person name="Li H.S."/>
            <person name="Tang X.F."/>
            <person name="Huang Y.H."/>
            <person name="Xu Z.Y."/>
            <person name="Chen M.L."/>
            <person name="Du X.Y."/>
            <person name="Qiu B.Y."/>
            <person name="Chen P.T."/>
            <person name="Zhang W."/>
            <person name="Slipinski A."/>
            <person name="Escalona H.E."/>
            <person name="Waterhouse R.M."/>
            <person name="Zwick A."/>
            <person name="Pang H."/>
        </authorList>
    </citation>
    <scope>NUCLEOTIDE SEQUENCE [LARGE SCALE GENOMIC DNA]</scope>
    <source>
        <strain evidence="1">SYSU2018</strain>
    </source>
</reference>
<comment type="caution">
    <text evidence="1">The sequence shown here is derived from an EMBL/GenBank/DDBJ whole genome shotgun (WGS) entry which is preliminary data.</text>
</comment>
<proteinExistence type="predicted"/>
<dbReference type="Gene3D" id="1.25.40.10">
    <property type="entry name" value="Tetratricopeptide repeat domain"/>
    <property type="match status" value="2"/>
</dbReference>
<keyword evidence="2" id="KW-1185">Reference proteome</keyword>
<dbReference type="PANTHER" id="PTHR46669:SF2">
    <property type="entry name" value="EG:BACN32G11.3 PROTEIN"/>
    <property type="match status" value="1"/>
</dbReference>
<accession>A0ABD2NL37</accession>
<evidence type="ECO:0000313" key="2">
    <source>
        <dbReference type="Proteomes" id="UP001516400"/>
    </source>
</evidence>
<evidence type="ECO:0008006" key="3">
    <source>
        <dbReference type="Google" id="ProtNLM"/>
    </source>
</evidence>
<evidence type="ECO:0000313" key="1">
    <source>
        <dbReference type="EMBL" id="KAL3279388.1"/>
    </source>
</evidence>
<dbReference type="AlphaFoldDB" id="A0ABD2NL37"/>
<dbReference type="Proteomes" id="UP001516400">
    <property type="component" value="Unassembled WGS sequence"/>
</dbReference>
<protein>
    <recommendedName>
        <fullName evidence="3">Leucine-rich PPR motif-containing protein, mitochondrial</fullName>
    </recommendedName>
</protein>